<feature type="compositionally biased region" description="Basic and acidic residues" evidence="1">
    <location>
        <begin position="59"/>
        <end position="76"/>
    </location>
</feature>
<gene>
    <name evidence="2" type="ORF">FGK63_05580</name>
</gene>
<proteinExistence type="predicted"/>
<accession>A0ABY2X0W3</accession>
<sequence>MRELWGDGDRTDRTGYRIEIAFTGVDFTIGDAARRWILRKNCDAPNLVAGAIRNTFTIDPDHSSDHENTRHDERMADLTARLR</sequence>
<protein>
    <submittedName>
        <fullName evidence="2">Uncharacterized protein</fullName>
    </submittedName>
</protein>
<keyword evidence="3" id="KW-1185">Reference proteome</keyword>
<organism evidence="2 3">
    <name type="scientific">Ruegeria sediminis</name>
    <dbReference type="NCBI Taxonomy" id="2583820"/>
    <lineage>
        <taxon>Bacteria</taxon>
        <taxon>Pseudomonadati</taxon>
        <taxon>Pseudomonadota</taxon>
        <taxon>Alphaproteobacteria</taxon>
        <taxon>Rhodobacterales</taxon>
        <taxon>Roseobacteraceae</taxon>
        <taxon>Ruegeria</taxon>
    </lineage>
</organism>
<comment type="caution">
    <text evidence="2">The sequence shown here is derived from an EMBL/GenBank/DDBJ whole genome shotgun (WGS) entry which is preliminary data.</text>
</comment>
<name>A0ABY2X0W3_9RHOB</name>
<evidence type="ECO:0000313" key="2">
    <source>
        <dbReference type="EMBL" id="TMV08592.1"/>
    </source>
</evidence>
<reference evidence="2 3" key="1">
    <citation type="submission" date="2019-05" db="EMBL/GenBank/DDBJ databases">
        <title>Ruegeria sp. nov., isolated from tidal flat.</title>
        <authorList>
            <person name="Kim W."/>
        </authorList>
    </citation>
    <scope>NUCLEOTIDE SEQUENCE [LARGE SCALE GENOMIC DNA]</scope>
    <source>
        <strain evidence="2 3">CAU 1488</strain>
    </source>
</reference>
<feature type="region of interest" description="Disordered" evidence="1">
    <location>
        <begin position="59"/>
        <end position="83"/>
    </location>
</feature>
<dbReference type="EMBL" id="VCPD01000002">
    <property type="protein sequence ID" value="TMV08592.1"/>
    <property type="molecule type" value="Genomic_DNA"/>
</dbReference>
<evidence type="ECO:0000256" key="1">
    <source>
        <dbReference type="SAM" id="MobiDB-lite"/>
    </source>
</evidence>
<evidence type="ECO:0000313" key="3">
    <source>
        <dbReference type="Proteomes" id="UP001193035"/>
    </source>
</evidence>
<dbReference type="Proteomes" id="UP001193035">
    <property type="component" value="Unassembled WGS sequence"/>
</dbReference>